<evidence type="ECO:0000256" key="1">
    <source>
        <dbReference type="SAM" id="MobiDB-lite"/>
    </source>
</evidence>
<evidence type="ECO:0000313" key="3">
    <source>
        <dbReference type="EMBL" id="MSU09169.1"/>
    </source>
</evidence>
<dbReference type="Proteomes" id="UP000433181">
    <property type="component" value="Unassembled WGS sequence"/>
</dbReference>
<dbReference type="GeneID" id="96779104"/>
<dbReference type="PROSITE" id="PS50943">
    <property type="entry name" value="HTH_CROC1"/>
    <property type="match status" value="1"/>
</dbReference>
<dbReference type="Pfam" id="PF01381">
    <property type="entry name" value="HTH_3"/>
    <property type="match status" value="1"/>
</dbReference>
<evidence type="ECO:0000259" key="2">
    <source>
        <dbReference type="PROSITE" id="PS50943"/>
    </source>
</evidence>
<sequence>MTINGRIKELRKQLGLNQTAFGEKIGIKVSQASYIEKDGNTVTQRVIQLICTNFNVSEQWLVDGTGEMYTSTEDGVIQQLVKEYSLTPEQEIFARQWLQLPADAKDAVVDYVLQVANAIHASRGTHQLQSPGFIPGPAHKNGGQPIATPSAQPFPHPSEVMGVSHSDTSARPASFPGSDHVAESTAAYHAPADSSARPAGISDDEWQLLQAARREKAQTSGTSGSIDSEENRA</sequence>
<evidence type="ECO:0000313" key="4">
    <source>
        <dbReference type="Proteomes" id="UP000433181"/>
    </source>
</evidence>
<organism evidence="3 4">
    <name type="scientific">Anaerovibrio slackiae</name>
    <dbReference type="NCBI Taxonomy" id="2652309"/>
    <lineage>
        <taxon>Bacteria</taxon>
        <taxon>Bacillati</taxon>
        <taxon>Bacillota</taxon>
        <taxon>Negativicutes</taxon>
        <taxon>Selenomonadales</taxon>
        <taxon>Selenomonadaceae</taxon>
        <taxon>Anaerovibrio</taxon>
    </lineage>
</organism>
<protein>
    <submittedName>
        <fullName evidence="3">Helix-turn-helix transcriptional regulator</fullName>
    </submittedName>
</protein>
<gene>
    <name evidence="3" type="ORF">FYJ84_09250</name>
</gene>
<dbReference type="CDD" id="cd00093">
    <property type="entry name" value="HTH_XRE"/>
    <property type="match status" value="1"/>
</dbReference>
<proteinExistence type="predicted"/>
<dbReference type="EMBL" id="VUNR01000018">
    <property type="protein sequence ID" value="MSU09169.1"/>
    <property type="molecule type" value="Genomic_DNA"/>
</dbReference>
<dbReference type="SMART" id="SM00530">
    <property type="entry name" value="HTH_XRE"/>
    <property type="match status" value="1"/>
</dbReference>
<name>A0A6I2UHM1_9FIRM</name>
<keyword evidence="4" id="KW-1185">Reference proteome</keyword>
<feature type="region of interest" description="Disordered" evidence="1">
    <location>
        <begin position="125"/>
        <end position="233"/>
    </location>
</feature>
<reference evidence="3 4" key="1">
    <citation type="submission" date="2019-08" db="EMBL/GenBank/DDBJ databases">
        <title>In-depth cultivation of the pig gut microbiome towards novel bacterial diversity and tailored functional studies.</title>
        <authorList>
            <person name="Wylensek D."/>
            <person name="Hitch T.C.A."/>
            <person name="Clavel T."/>
        </authorList>
    </citation>
    <scope>NUCLEOTIDE SEQUENCE [LARGE SCALE GENOMIC DNA]</scope>
    <source>
        <strain evidence="3 4">WCA-693-APC-5D-A</strain>
    </source>
</reference>
<accession>A0A6I2UHM1</accession>
<dbReference type="RefSeq" id="WP_154407338.1">
    <property type="nucleotide sequence ID" value="NZ_VUNR01000018.1"/>
</dbReference>
<comment type="caution">
    <text evidence="3">The sequence shown here is derived from an EMBL/GenBank/DDBJ whole genome shotgun (WGS) entry which is preliminary data.</text>
</comment>
<dbReference type="AlphaFoldDB" id="A0A6I2UHM1"/>
<feature type="domain" description="HTH cro/C1-type" evidence="2">
    <location>
        <begin position="7"/>
        <end position="61"/>
    </location>
</feature>
<dbReference type="Gene3D" id="1.10.260.40">
    <property type="entry name" value="lambda repressor-like DNA-binding domains"/>
    <property type="match status" value="1"/>
</dbReference>
<dbReference type="InterPro" id="IPR001387">
    <property type="entry name" value="Cro/C1-type_HTH"/>
</dbReference>
<dbReference type="InterPro" id="IPR010982">
    <property type="entry name" value="Lambda_DNA-bd_dom_sf"/>
</dbReference>
<dbReference type="SUPFAM" id="SSF47413">
    <property type="entry name" value="lambda repressor-like DNA-binding domains"/>
    <property type="match status" value="1"/>
</dbReference>
<dbReference type="GO" id="GO:0003677">
    <property type="term" value="F:DNA binding"/>
    <property type="evidence" value="ECO:0007669"/>
    <property type="project" value="InterPro"/>
</dbReference>